<accession>A0AAV7JCM9</accession>
<feature type="region of interest" description="Disordered" evidence="1">
    <location>
        <begin position="186"/>
        <end position="255"/>
    </location>
</feature>
<evidence type="ECO:0000313" key="3">
    <source>
        <dbReference type="EMBL" id="KAI6646492.1"/>
    </source>
</evidence>
<feature type="domain" description="J" evidence="2">
    <location>
        <begin position="63"/>
        <end position="134"/>
    </location>
</feature>
<feature type="region of interest" description="Disordered" evidence="1">
    <location>
        <begin position="1"/>
        <end position="23"/>
    </location>
</feature>
<reference evidence="3 4" key="1">
    <citation type="journal article" date="2023" name="BMC Biol.">
        <title>The compact genome of the sponge Oopsacas minuta (Hexactinellida) is lacking key metazoan core genes.</title>
        <authorList>
            <person name="Santini S."/>
            <person name="Schenkelaars Q."/>
            <person name="Jourda C."/>
            <person name="Duchesne M."/>
            <person name="Belahbib H."/>
            <person name="Rocher C."/>
            <person name="Selva M."/>
            <person name="Riesgo A."/>
            <person name="Vervoort M."/>
            <person name="Leys S.P."/>
            <person name="Kodjabachian L."/>
            <person name="Le Bivic A."/>
            <person name="Borchiellini C."/>
            <person name="Claverie J.M."/>
            <person name="Renard E."/>
        </authorList>
    </citation>
    <scope>NUCLEOTIDE SEQUENCE [LARGE SCALE GENOMIC DNA]</scope>
    <source>
        <strain evidence="3">SPO-2</strain>
    </source>
</reference>
<dbReference type="InterPro" id="IPR001623">
    <property type="entry name" value="DnaJ_domain"/>
</dbReference>
<protein>
    <recommendedName>
        <fullName evidence="2">J domain-containing protein</fullName>
    </recommendedName>
</protein>
<organism evidence="3 4">
    <name type="scientific">Oopsacas minuta</name>
    <dbReference type="NCBI Taxonomy" id="111878"/>
    <lineage>
        <taxon>Eukaryota</taxon>
        <taxon>Metazoa</taxon>
        <taxon>Porifera</taxon>
        <taxon>Hexactinellida</taxon>
        <taxon>Hexasterophora</taxon>
        <taxon>Lyssacinosida</taxon>
        <taxon>Leucopsacidae</taxon>
        <taxon>Oopsacas</taxon>
    </lineage>
</organism>
<evidence type="ECO:0000313" key="4">
    <source>
        <dbReference type="Proteomes" id="UP001165289"/>
    </source>
</evidence>
<dbReference type="Pfam" id="PF00226">
    <property type="entry name" value="DnaJ"/>
    <property type="match status" value="1"/>
</dbReference>
<evidence type="ECO:0000256" key="1">
    <source>
        <dbReference type="SAM" id="MobiDB-lite"/>
    </source>
</evidence>
<dbReference type="PANTHER" id="PTHR15606:SF4">
    <property type="entry name" value="DNAJ HOMOLOG SUBFAMILY C MEMBER 8"/>
    <property type="match status" value="1"/>
</dbReference>
<dbReference type="PANTHER" id="PTHR15606">
    <property type="entry name" value="DNAJ HOMOLOG SUBFAMILY C MEMBER 8/LIPOPOLYSACCHARIDE SPECIFIC RESPONSE-7-RELATED"/>
    <property type="match status" value="1"/>
</dbReference>
<name>A0AAV7JCM9_9METZ</name>
<dbReference type="CDD" id="cd06257">
    <property type="entry name" value="DnaJ"/>
    <property type="match status" value="1"/>
</dbReference>
<feature type="compositionally biased region" description="Polar residues" evidence="1">
    <location>
        <begin position="9"/>
        <end position="19"/>
    </location>
</feature>
<dbReference type="Gene3D" id="1.10.287.110">
    <property type="entry name" value="DnaJ domain"/>
    <property type="match status" value="1"/>
</dbReference>
<dbReference type="SUPFAM" id="SSF46565">
    <property type="entry name" value="Chaperone J-domain"/>
    <property type="match status" value="1"/>
</dbReference>
<keyword evidence="4" id="KW-1185">Reference proteome</keyword>
<proteinExistence type="predicted"/>
<feature type="compositionally biased region" description="Basic and acidic residues" evidence="1">
    <location>
        <begin position="186"/>
        <end position="232"/>
    </location>
</feature>
<sequence length="255" mass="29996">MAEGIHANPVNNPPTTELDSQSEDTLTEFISEVKSIEKRDSVLTAVTQIERLTKQGASYFNLNPYEVLQVHPESSMEEIKKIYRRLSMIIHPDKNIDNRDKAQVAFEALSKAYKQLQDEEMLGQCQRVISDAKSLCEDELKKRRRLAKKQGRDKIDEDDPAKFEQYLRATTLKMFADLERRRRELETREMSEKKRQREQEIEEEDKAKKQKEWDVEWESHRGERVSDWRDFQKGGGKTKKSKGLKPPKLKTEKRV</sequence>
<dbReference type="Proteomes" id="UP001165289">
    <property type="component" value="Unassembled WGS sequence"/>
</dbReference>
<comment type="caution">
    <text evidence="3">The sequence shown here is derived from an EMBL/GenBank/DDBJ whole genome shotgun (WGS) entry which is preliminary data.</text>
</comment>
<dbReference type="InterPro" id="IPR036869">
    <property type="entry name" value="J_dom_sf"/>
</dbReference>
<gene>
    <name evidence="3" type="ORF">LOD99_12613</name>
</gene>
<dbReference type="PRINTS" id="PR00625">
    <property type="entry name" value="JDOMAIN"/>
</dbReference>
<dbReference type="SMART" id="SM00271">
    <property type="entry name" value="DnaJ"/>
    <property type="match status" value="1"/>
</dbReference>
<dbReference type="InterPro" id="IPR042858">
    <property type="entry name" value="DNAJC8"/>
</dbReference>
<dbReference type="AlphaFoldDB" id="A0AAV7JCM9"/>
<evidence type="ECO:0000259" key="2">
    <source>
        <dbReference type="PROSITE" id="PS50076"/>
    </source>
</evidence>
<dbReference type="EMBL" id="JAKMXF010000354">
    <property type="protein sequence ID" value="KAI6646492.1"/>
    <property type="molecule type" value="Genomic_DNA"/>
</dbReference>
<feature type="compositionally biased region" description="Basic residues" evidence="1">
    <location>
        <begin position="236"/>
        <end position="248"/>
    </location>
</feature>
<dbReference type="GO" id="GO:0005634">
    <property type="term" value="C:nucleus"/>
    <property type="evidence" value="ECO:0007669"/>
    <property type="project" value="TreeGrafter"/>
</dbReference>
<dbReference type="PROSITE" id="PS50076">
    <property type="entry name" value="DNAJ_2"/>
    <property type="match status" value="1"/>
</dbReference>